<dbReference type="NCBIfam" id="TIGR02849">
    <property type="entry name" value="spore_III_AD"/>
    <property type="match status" value="1"/>
</dbReference>
<feature type="transmembrane region" description="Helical" evidence="1">
    <location>
        <begin position="65"/>
        <end position="85"/>
    </location>
</feature>
<protein>
    <submittedName>
        <fullName evidence="2">Stage III sporulation protein AC/AD protein family protein</fullName>
    </submittedName>
</protein>
<keyword evidence="1" id="KW-1133">Transmembrane helix</keyword>
<reference evidence="2" key="1">
    <citation type="submission" date="2019-11" db="EMBL/GenBank/DDBJ databases">
        <authorList>
            <person name="Feng L."/>
        </authorList>
    </citation>
    <scope>NUCLEOTIDE SEQUENCE</scope>
    <source>
        <strain evidence="2">IbartlettiiLFYP30</strain>
    </source>
</reference>
<proteinExistence type="predicted"/>
<dbReference type="InterPro" id="IPR014211">
    <property type="entry name" value="Spore_III_AD"/>
</dbReference>
<organism evidence="2">
    <name type="scientific">Intestinibacter bartlettii</name>
    <dbReference type="NCBI Taxonomy" id="261299"/>
    <lineage>
        <taxon>Bacteria</taxon>
        <taxon>Bacillati</taxon>
        <taxon>Bacillota</taxon>
        <taxon>Clostridia</taxon>
        <taxon>Peptostreptococcales</taxon>
        <taxon>Peptostreptococcaceae</taxon>
        <taxon>Intestinibacter</taxon>
    </lineage>
</organism>
<sequence>MEIIQIIGIAIISTILCLFIKKDRPEFANFIAITSGVIILLSVILKLNFIVEEINKLADRANIPSMYISLIIKLIGIAYIMEFAVSLCKDCGENNIASKLEFGGKIIIMSMSFPILLSIIDAIIGIIP</sequence>
<gene>
    <name evidence="2" type="ORF">IBLFYP30_00064</name>
</gene>
<dbReference type="Pfam" id="PF06686">
    <property type="entry name" value="SpoIIIAC"/>
    <property type="match status" value="2"/>
</dbReference>
<dbReference type="InterPro" id="IPR025664">
    <property type="entry name" value="Spore_III_AC/AD"/>
</dbReference>
<keyword evidence="1" id="KW-0812">Transmembrane</keyword>
<feature type="transmembrane region" description="Helical" evidence="1">
    <location>
        <begin position="106"/>
        <end position="127"/>
    </location>
</feature>
<dbReference type="RefSeq" id="WP_024038416.1">
    <property type="nucleotide sequence ID" value="NZ_CACRUE010000012.1"/>
</dbReference>
<evidence type="ECO:0000256" key="1">
    <source>
        <dbReference type="SAM" id="Phobius"/>
    </source>
</evidence>
<name>A0A6N2ZJ77_9FIRM</name>
<dbReference type="AlphaFoldDB" id="A0A6N2ZJ77"/>
<feature type="transmembrane region" description="Helical" evidence="1">
    <location>
        <begin position="28"/>
        <end position="45"/>
    </location>
</feature>
<accession>A0A6N2ZJ77</accession>
<dbReference type="EMBL" id="CACRUE010000012">
    <property type="protein sequence ID" value="VYT77966.1"/>
    <property type="molecule type" value="Genomic_DNA"/>
</dbReference>
<keyword evidence="1" id="KW-0472">Membrane</keyword>
<feature type="transmembrane region" description="Helical" evidence="1">
    <location>
        <begin position="6"/>
        <end position="21"/>
    </location>
</feature>
<evidence type="ECO:0000313" key="2">
    <source>
        <dbReference type="EMBL" id="VYT77966.1"/>
    </source>
</evidence>